<evidence type="ECO:0000313" key="4">
    <source>
        <dbReference type="Proteomes" id="UP000265520"/>
    </source>
</evidence>
<dbReference type="GO" id="GO:0003964">
    <property type="term" value="F:RNA-directed DNA polymerase activity"/>
    <property type="evidence" value="ECO:0007669"/>
    <property type="project" value="UniProtKB-KW"/>
</dbReference>
<dbReference type="Pfam" id="PF13966">
    <property type="entry name" value="zf-RVT"/>
    <property type="match status" value="1"/>
</dbReference>
<evidence type="ECO:0000313" key="3">
    <source>
        <dbReference type="EMBL" id="MCH91937.1"/>
    </source>
</evidence>
<feature type="transmembrane region" description="Helical" evidence="1">
    <location>
        <begin position="42"/>
        <end position="63"/>
    </location>
</feature>
<dbReference type="PANTHER" id="PTHR33116:SF78">
    <property type="entry name" value="OS12G0587133 PROTEIN"/>
    <property type="match status" value="1"/>
</dbReference>
<keyword evidence="1" id="KW-1133">Transmembrane helix</keyword>
<keyword evidence="4" id="KW-1185">Reference proteome</keyword>
<comment type="caution">
    <text evidence="3">The sequence shown here is derived from an EMBL/GenBank/DDBJ whole genome shotgun (WGS) entry which is preliminary data.</text>
</comment>
<evidence type="ECO:0000256" key="1">
    <source>
        <dbReference type="SAM" id="Phobius"/>
    </source>
</evidence>
<dbReference type="InterPro" id="IPR026960">
    <property type="entry name" value="RVT-Znf"/>
</dbReference>
<keyword evidence="1" id="KW-0472">Membrane</keyword>
<dbReference type="PANTHER" id="PTHR33116">
    <property type="entry name" value="REVERSE TRANSCRIPTASE ZINC-BINDING DOMAIN-CONTAINING PROTEIN-RELATED-RELATED"/>
    <property type="match status" value="1"/>
</dbReference>
<feature type="domain" description="Reverse transcriptase zinc-binding" evidence="2">
    <location>
        <begin position="284"/>
        <end position="359"/>
    </location>
</feature>
<keyword evidence="3" id="KW-0548">Nucleotidyltransferase</keyword>
<dbReference type="EMBL" id="LXQA010021484">
    <property type="protein sequence ID" value="MCH91937.1"/>
    <property type="molecule type" value="Genomic_DNA"/>
</dbReference>
<dbReference type="Proteomes" id="UP000265520">
    <property type="component" value="Unassembled WGS sequence"/>
</dbReference>
<sequence>RLPFKYLGLPVGANPRLYSTWLPMLETIKRRLRSWGNKYVSLGGRIVLINAVLSAIPIFFLAYMRMPLKVWREVVRIQRNFLWGGLSKKRRICWVKWEDLCKPKKEGGLGIRNLRWVNLSLLDKWRWRLLSDEEEVWKNVILAKYGEGAVGSATLESIMFGNLCSTWWRDVCNLDKEVGWFNQVVCKKVGRENSVNFWKDVWVGNQSLELRFPRLFGMSVQQHKRVENMGMWENGVWRWELRWRRNFFEWEIDLARELEEVLNDPRITTVADRWIWRLNEVDGFSVKSLYTWLDHFMTPRGLLTTLEAVSFSTIWKSAVPSKVSALAWQLFLDRIPTKDNLCRRRIIRFEDASCDICGCGYTAGCYDVIWVANWKWEE</sequence>
<feature type="non-terminal residue" evidence="3">
    <location>
        <position position="1"/>
    </location>
</feature>
<evidence type="ECO:0000259" key="2">
    <source>
        <dbReference type="Pfam" id="PF13966"/>
    </source>
</evidence>
<keyword evidence="1" id="KW-0812">Transmembrane</keyword>
<reference evidence="3 4" key="1">
    <citation type="journal article" date="2018" name="Front. Plant Sci.">
        <title>Red Clover (Trifolium pratense) and Zigzag Clover (T. medium) - A Picture of Genomic Similarities and Differences.</title>
        <authorList>
            <person name="Dluhosova J."/>
            <person name="Istvanek J."/>
            <person name="Nedelnik J."/>
            <person name="Repkova J."/>
        </authorList>
    </citation>
    <scope>NUCLEOTIDE SEQUENCE [LARGE SCALE GENOMIC DNA]</scope>
    <source>
        <strain evidence="4">cv. 10/8</strain>
        <tissue evidence="3">Leaf</tissue>
    </source>
</reference>
<keyword evidence="3" id="KW-0808">Transferase</keyword>
<keyword evidence="3" id="KW-0695">RNA-directed DNA polymerase</keyword>
<organism evidence="3 4">
    <name type="scientific">Trifolium medium</name>
    <dbReference type="NCBI Taxonomy" id="97028"/>
    <lineage>
        <taxon>Eukaryota</taxon>
        <taxon>Viridiplantae</taxon>
        <taxon>Streptophyta</taxon>
        <taxon>Embryophyta</taxon>
        <taxon>Tracheophyta</taxon>
        <taxon>Spermatophyta</taxon>
        <taxon>Magnoliopsida</taxon>
        <taxon>eudicotyledons</taxon>
        <taxon>Gunneridae</taxon>
        <taxon>Pentapetalae</taxon>
        <taxon>rosids</taxon>
        <taxon>fabids</taxon>
        <taxon>Fabales</taxon>
        <taxon>Fabaceae</taxon>
        <taxon>Papilionoideae</taxon>
        <taxon>50 kb inversion clade</taxon>
        <taxon>NPAAA clade</taxon>
        <taxon>Hologalegina</taxon>
        <taxon>IRL clade</taxon>
        <taxon>Trifolieae</taxon>
        <taxon>Trifolium</taxon>
    </lineage>
</organism>
<accession>A0A392MWP1</accession>
<proteinExistence type="predicted"/>
<protein>
    <submittedName>
        <fullName evidence="3">LINE-1 reverse transcriptase like</fullName>
    </submittedName>
</protein>
<dbReference type="AlphaFoldDB" id="A0A392MWP1"/>
<name>A0A392MWP1_9FABA</name>